<dbReference type="HOGENOM" id="CLU_2706605_0_0_1"/>
<keyword evidence="2" id="KW-1185">Reference proteome</keyword>
<reference evidence="2" key="2">
    <citation type="submission" date="2015-01" db="EMBL/GenBank/DDBJ databases">
        <title>Evolutionary Origins and Diversification of the Mycorrhizal Mutualists.</title>
        <authorList>
            <consortium name="DOE Joint Genome Institute"/>
            <consortium name="Mycorrhizal Genomics Consortium"/>
            <person name="Kohler A."/>
            <person name="Kuo A."/>
            <person name="Nagy L.G."/>
            <person name="Floudas D."/>
            <person name="Copeland A."/>
            <person name="Barry K.W."/>
            <person name="Cichocki N."/>
            <person name="Veneault-Fourrey C."/>
            <person name="LaButti K."/>
            <person name="Lindquist E.A."/>
            <person name="Lipzen A."/>
            <person name="Lundell T."/>
            <person name="Morin E."/>
            <person name="Murat C."/>
            <person name="Riley R."/>
            <person name="Ohm R."/>
            <person name="Sun H."/>
            <person name="Tunlid A."/>
            <person name="Henrissat B."/>
            <person name="Grigoriev I.V."/>
            <person name="Hibbett D.S."/>
            <person name="Martin F."/>
        </authorList>
    </citation>
    <scope>NUCLEOTIDE SEQUENCE [LARGE SCALE GENOMIC DNA]</scope>
    <source>
        <strain evidence="2">MUT 4182</strain>
    </source>
</reference>
<sequence>MSQYIREFPELLKELSEELREFLDSLRDIPEFSDTRLSDSIAAFEGWLVYRARGLEDFQATAVARQLWPLIGC</sequence>
<protein>
    <submittedName>
        <fullName evidence="1">Uncharacterized protein</fullName>
    </submittedName>
</protein>
<gene>
    <name evidence="1" type="ORF">M407DRAFT_26874</name>
</gene>
<proteinExistence type="predicted"/>
<dbReference type="Proteomes" id="UP000054248">
    <property type="component" value="Unassembled WGS sequence"/>
</dbReference>
<evidence type="ECO:0000313" key="1">
    <source>
        <dbReference type="EMBL" id="KIO23672.1"/>
    </source>
</evidence>
<name>A0A0C3LQG4_9AGAM</name>
<organism evidence="1 2">
    <name type="scientific">Tulasnella calospora MUT 4182</name>
    <dbReference type="NCBI Taxonomy" id="1051891"/>
    <lineage>
        <taxon>Eukaryota</taxon>
        <taxon>Fungi</taxon>
        <taxon>Dikarya</taxon>
        <taxon>Basidiomycota</taxon>
        <taxon>Agaricomycotina</taxon>
        <taxon>Agaricomycetes</taxon>
        <taxon>Cantharellales</taxon>
        <taxon>Tulasnellaceae</taxon>
        <taxon>Tulasnella</taxon>
    </lineage>
</organism>
<accession>A0A0C3LQG4</accession>
<evidence type="ECO:0000313" key="2">
    <source>
        <dbReference type="Proteomes" id="UP000054248"/>
    </source>
</evidence>
<dbReference type="AlphaFoldDB" id="A0A0C3LQG4"/>
<dbReference type="EMBL" id="KN823079">
    <property type="protein sequence ID" value="KIO23672.1"/>
    <property type="molecule type" value="Genomic_DNA"/>
</dbReference>
<reference evidence="1 2" key="1">
    <citation type="submission" date="2014-04" db="EMBL/GenBank/DDBJ databases">
        <authorList>
            <consortium name="DOE Joint Genome Institute"/>
            <person name="Kuo A."/>
            <person name="Girlanda M."/>
            <person name="Perotto S."/>
            <person name="Kohler A."/>
            <person name="Nagy L.G."/>
            <person name="Floudas D."/>
            <person name="Copeland A."/>
            <person name="Barry K.W."/>
            <person name="Cichocki N."/>
            <person name="Veneault-Fourrey C."/>
            <person name="LaButti K."/>
            <person name="Lindquist E.A."/>
            <person name="Lipzen A."/>
            <person name="Lundell T."/>
            <person name="Morin E."/>
            <person name="Murat C."/>
            <person name="Sun H."/>
            <person name="Tunlid A."/>
            <person name="Henrissat B."/>
            <person name="Grigoriev I.V."/>
            <person name="Hibbett D.S."/>
            <person name="Martin F."/>
            <person name="Nordberg H.P."/>
            <person name="Cantor M.N."/>
            <person name="Hua S.X."/>
        </authorList>
    </citation>
    <scope>NUCLEOTIDE SEQUENCE [LARGE SCALE GENOMIC DNA]</scope>
    <source>
        <strain evidence="1 2">MUT 4182</strain>
    </source>
</reference>